<accession>A0A3B1CTA2</accession>
<evidence type="ECO:0000256" key="4">
    <source>
        <dbReference type="SAM" id="Phobius"/>
    </source>
</evidence>
<dbReference type="PROSITE" id="PS00198">
    <property type="entry name" value="4FE4S_FER_1"/>
    <property type="match status" value="1"/>
</dbReference>
<keyword evidence="3 4" id="KW-0472">Membrane</keyword>
<protein>
    <submittedName>
        <fullName evidence="6">Hypothetical iron-sulfur cluster binding protein YccM</fullName>
    </submittedName>
</protein>
<dbReference type="Gene3D" id="3.30.70.20">
    <property type="match status" value="1"/>
</dbReference>
<evidence type="ECO:0000313" key="6">
    <source>
        <dbReference type="EMBL" id="VAX29721.1"/>
    </source>
</evidence>
<organism evidence="6">
    <name type="scientific">hydrothermal vent metagenome</name>
    <dbReference type="NCBI Taxonomy" id="652676"/>
    <lineage>
        <taxon>unclassified sequences</taxon>
        <taxon>metagenomes</taxon>
        <taxon>ecological metagenomes</taxon>
    </lineage>
</organism>
<dbReference type="SUPFAM" id="SSF54862">
    <property type="entry name" value="4Fe-4S ferredoxins"/>
    <property type="match status" value="1"/>
</dbReference>
<dbReference type="PANTHER" id="PTHR30224">
    <property type="entry name" value="ELECTRON TRANSPORT PROTEIN"/>
    <property type="match status" value="1"/>
</dbReference>
<dbReference type="Pfam" id="PF12801">
    <property type="entry name" value="Fer4_5"/>
    <property type="match status" value="2"/>
</dbReference>
<keyword evidence="2" id="KW-1003">Cell membrane</keyword>
<evidence type="ECO:0000256" key="1">
    <source>
        <dbReference type="ARBA" id="ARBA00004236"/>
    </source>
</evidence>
<evidence type="ECO:0000256" key="3">
    <source>
        <dbReference type="ARBA" id="ARBA00023136"/>
    </source>
</evidence>
<feature type="transmembrane region" description="Helical" evidence="4">
    <location>
        <begin position="26"/>
        <end position="49"/>
    </location>
</feature>
<feature type="transmembrane region" description="Helical" evidence="4">
    <location>
        <begin position="295"/>
        <end position="313"/>
    </location>
</feature>
<dbReference type="PANTHER" id="PTHR30224:SF4">
    <property type="entry name" value="ELECTRON TRANSPORT PROTEIN YCCM-RELATED"/>
    <property type="match status" value="1"/>
</dbReference>
<dbReference type="EMBL" id="UOGI01000058">
    <property type="protein sequence ID" value="VAX29721.1"/>
    <property type="molecule type" value="Genomic_DNA"/>
</dbReference>
<dbReference type="GO" id="GO:0005886">
    <property type="term" value="C:plasma membrane"/>
    <property type="evidence" value="ECO:0007669"/>
    <property type="project" value="UniProtKB-SubCell"/>
</dbReference>
<dbReference type="InterPro" id="IPR017900">
    <property type="entry name" value="4Fe4S_Fe_S_CS"/>
</dbReference>
<dbReference type="AlphaFoldDB" id="A0A3B1CTA2"/>
<feature type="domain" description="4Fe-4S ferredoxin-type" evidence="5">
    <location>
        <begin position="234"/>
        <end position="262"/>
    </location>
</feature>
<feature type="transmembrane region" description="Helical" evidence="4">
    <location>
        <begin position="185"/>
        <end position="210"/>
    </location>
</feature>
<proteinExistence type="predicted"/>
<evidence type="ECO:0000256" key="2">
    <source>
        <dbReference type="ARBA" id="ARBA00022475"/>
    </source>
</evidence>
<feature type="transmembrane region" description="Helical" evidence="4">
    <location>
        <begin position="86"/>
        <end position="105"/>
    </location>
</feature>
<dbReference type="PROSITE" id="PS51379">
    <property type="entry name" value="4FE4S_FER_2"/>
    <property type="match status" value="2"/>
</dbReference>
<dbReference type="InterPro" id="IPR052378">
    <property type="entry name" value="NosR_regulator"/>
</dbReference>
<name>A0A3B1CTA2_9ZZZZ</name>
<keyword evidence="4" id="KW-0812">Transmembrane</keyword>
<evidence type="ECO:0000259" key="5">
    <source>
        <dbReference type="PROSITE" id="PS51379"/>
    </source>
</evidence>
<dbReference type="Pfam" id="PF13237">
    <property type="entry name" value="Fer4_10"/>
    <property type="match status" value="1"/>
</dbReference>
<feature type="domain" description="4Fe-4S ferredoxin-type" evidence="5">
    <location>
        <begin position="264"/>
        <end position="291"/>
    </location>
</feature>
<dbReference type="InterPro" id="IPR017896">
    <property type="entry name" value="4Fe4S_Fe-S-bd"/>
</dbReference>
<sequence>MTTEERQGPFLRTFSGRPYLRFLRYLIQWGVVIIVIYGGMSLYGFLKYIQAGKPPLIEKPLSVEGFMPIGAFMALKLWIAEGLFDPVHPAALVIFISALLTALFLKKGFCGWICPVGTISELAYKAGKGIFGRNFSPPKYIDYPLRSIKYLLMAFFFYVILIKMSPESIRAFLLTPYWMVADLKLLIFFTAMSVTTLTVLMVLLFSSLLVKNFWCRYLCPYGALLGLLSILSPVKVTRDPLRCVHCHRCTRSCPALLPVEDRQRISSPECTGCLTCVSLCPAQGALDLALPGKRWLNPVIYILLIITLFWGGIMTAKAAGYWKSNVTYEQYGKIVPHLKELEHP</sequence>
<reference evidence="6" key="1">
    <citation type="submission" date="2018-06" db="EMBL/GenBank/DDBJ databases">
        <authorList>
            <person name="Zhirakovskaya E."/>
        </authorList>
    </citation>
    <scope>NUCLEOTIDE SEQUENCE</scope>
</reference>
<feature type="transmembrane region" description="Helical" evidence="4">
    <location>
        <begin position="148"/>
        <end position="165"/>
    </location>
</feature>
<feature type="transmembrane region" description="Helical" evidence="4">
    <location>
        <begin position="217"/>
        <end position="234"/>
    </location>
</feature>
<gene>
    <name evidence="6" type="ORF">MNBD_NITROSPIRAE03-196</name>
</gene>
<keyword evidence="4" id="KW-1133">Transmembrane helix</keyword>
<comment type="subcellular location">
    <subcellularLocation>
        <location evidence="1">Cell membrane</location>
    </subcellularLocation>
</comment>